<feature type="region of interest" description="Disordered" evidence="1">
    <location>
        <begin position="96"/>
        <end position="120"/>
    </location>
</feature>
<feature type="region of interest" description="Disordered" evidence="1">
    <location>
        <begin position="23"/>
        <end position="73"/>
    </location>
</feature>
<dbReference type="EMBL" id="MJBS01000094">
    <property type="protein sequence ID" value="OHE94727.1"/>
    <property type="molecule type" value="Genomic_DNA"/>
</dbReference>
<reference evidence="2 3" key="1">
    <citation type="submission" date="2016-09" db="EMBL/GenBank/DDBJ databases">
        <authorList>
            <person name="Capua I."/>
            <person name="De Benedictis P."/>
            <person name="Joannis T."/>
            <person name="Lombin L.H."/>
            <person name="Cattoli G."/>
        </authorList>
    </citation>
    <scope>NUCLEOTIDE SEQUENCE [LARGE SCALE GENOMIC DNA]</scope>
    <source>
        <strain evidence="2 3">IMI 309357</strain>
    </source>
</reference>
<dbReference type="Proteomes" id="UP000176998">
    <property type="component" value="Unassembled WGS sequence"/>
</dbReference>
<name>A0A1G4B006_9PEZI</name>
<gene>
    <name evidence="2" type="ORF">CORC01_09944</name>
</gene>
<evidence type="ECO:0000313" key="3">
    <source>
        <dbReference type="Proteomes" id="UP000176998"/>
    </source>
</evidence>
<evidence type="ECO:0000313" key="2">
    <source>
        <dbReference type="EMBL" id="OHE94727.1"/>
    </source>
</evidence>
<proteinExistence type="predicted"/>
<accession>A0A1G4B006</accession>
<organism evidence="2 3">
    <name type="scientific">Colletotrichum orchidophilum</name>
    <dbReference type="NCBI Taxonomy" id="1209926"/>
    <lineage>
        <taxon>Eukaryota</taxon>
        <taxon>Fungi</taxon>
        <taxon>Dikarya</taxon>
        <taxon>Ascomycota</taxon>
        <taxon>Pezizomycotina</taxon>
        <taxon>Sordariomycetes</taxon>
        <taxon>Hypocreomycetidae</taxon>
        <taxon>Glomerellales</taxon>
        <taxon>Glomerellaceae</taxon>
        <taxon>Colletotrichum</taxon>
    </lineage>
</organism>
<dbReference type="AlphaFoldDB" id="A0A1G4B006"/>
<comment type="caution">
    <text evidence="2">The sequence shown here is derived from an EMBL/GenBank/DDBJ whole genome shotgun (WGS) entry which is preliminary data.</text>
</comment>
<evidence type="ECO:0000256" key="1">
    <source>
        <dbReference type="SAM" id="MobiDB-lite"/>
    </source>
</evidence>
<feature type="compositionally biased region" description="Polar residues" evidence="1">
    <location>
        <begin position="28"/>
        <end position="43"/>
    </location>
</feature>
<dbReference type="GeneID" id="34563083"/>
<feature type="compositionally biased region" description="Polar residues" evidence="1">
    <location>
        <begin position="54"/>
        <end position="69"/>
    </location>
</feature>
<dbReference type="RefSeq" id="XP_022471889.1">
    <property type="nucleotide sequence ID" value="XM_022621573.1"/>
</dbReference>
<protein>
    <submittedName>
        <fullName evidence="2">Uncharacterized protein</fullName>
    </submittedName>
</protein>
<sequence length="267" mass="29556">MQSYNLTYLTLKVGTASIKYKTSRCRVESSSKQQPDPATSTGTIEAKKYLHQKSPGSPKSMMSGQNKSTGPLEAYFNPPTTCCTVMTQDIREMHRAAQTYSASTSDRDRDHRRPSSYDAEYPRGNEIYVLGKALGSSSVDCYRGSRANGVLDLVFAGGWKTTNAIGEVPNPGPRDDEALVVRCGVWARDIPEISTESGNLHSHSKDRDTFVKFVRVFHPLEVRFGFCDAWAQEAPEHLVEYDNIGGGEGGARAANCFALYIVRRRLK</sequence>
<keyword evidence="3" id="KW-1185">Reference proteome</keyword>
<feature type="compositionally biased region" description="Basic and acidic residues" evidence="1">
    <location>
        <begin position="105"/>
        <end position="120"/>
    </location>
</feature>
<dbReference type="OrthoDB" id="4790568at2759"/>